<dbReference type="InterPro" id="IPR017946">
    <property type="entry name" value="PLC-like_Pdiesterase_TIM-brl"/>
</dbReference>
<feature type="domain" description="GP-PDE" evidence="2">
    <location>
        <begin position="23"/>
        <end position="251"/>
    </location>
</feature>
<organism evidence="3 4">
    <name type="scientific">Odoribacter laneus YIT 12061</name>
    <dbReference type="NCBI Taxonomy" id="742817"/>
    <lineage>
        <taxon>Bacteria</taxon>
        <taxon>Pseudomonadati</taxon>
        <taxon>Bacteroidota</taxon>
        <taxon>Bacteroidia</taxon>
        <taxon>Bacteroidales</taxon>
        <taxon>Odoribacteraceae</taxon>
        <taxon>Odoribacter</taxon>
    </lineage>
</organism>
<dbReference type="AlphaFoldDB" id="H1DJM8"/>
<accession>H1DJM8</accession>
<dbReference type="GeneID" id="98070002"/>
<feature type="signal peptide" evidence="1">
    <location>
        <begin position="1"/>
        <end position="18"/>
    </location>
</feature>
<reference evidence="3 4" key="1">
    <citation type="submission" date="2012-01" db="EMBL/GenBank/DDBJ databases">
        <title>The Genome Sequence of Odoribacter laneus YIT 12061.</title>
        <authorList>
            <consortium name="The Broad Institute Genome Sequencing Platform"/>
            <person name="Earl A."/>
            <person name="Ward D."/>
            <person name="Feldgarden M."/>
            <person name="Gevers D."/>
            <person name="Morotomi M."/>
            <person name="Young S.K."/>
            <person name="Zeng Q."/>
            <person name="Gargeya S."/>
            <person name="Fitzgerald M."/>
            <person name="Haas B."/>
            <person name="Abouelleil A."/>
            <person name="Alvarado L."/>
            <person name="Arachchi H.M."/>
            <person name="Berlin A."/>
            <person name="Chapman S.B."/>
            <person name="Gearin G."/>
            <person name="Goldberg J."/>
            <person name="Griggs A."/>
            <person name="Gujja S."/>
            <person name="Hansen M."/>
            <person name="Heiman D."/>
            <person name="Howarth C."/>
            <person name="Larimer J."/>
            <person name="Lui A."/>
            <person name="MacDonald P.J.P."/>
            <person name="McCowen C."/>
            <person name="Montmayeur A."/>
            <person name="Murphy C."/>
            <person name="Neiman D."/>
            <person name="Pearson M."/>
            <person name="Priest M."/>
            <person name="Roberts A."/>
            <person name="Saif S."/>
            <person name="Shea T."/>
            <person name="Sisk P."/>
            <person name="Stolte C."/>
            <person name="Sykes S."/>
            <person name="Wortman J."/>
            <person name="Nusbaum C."/>
            <person name="Birren B."/>
        </authorList>
    </citation>
    <scope>NUCLEOTIDE SEQUENCE [LARGE SCALE GENOMIC DNA]</scope>
    <source>
        <strain evidence="3 4">YIT 12061</strain>
    </source>
</reference>
<evidence type="ECO:0000256" key="1">
    <source>
        <dbReference type="SAM" id="SignalP"/>
    </source>
</evidence>
<dbReference type="RefSeq" id="WP_009137610.1">
    <property type="nucleotide sequence ID" value="NZ_JH594597.1"/>
</dbReference>
<evidence type="ECO:0000259" key="2">
    <source>
        <dbReference type="PROSITE" id="PS51704"/>
    </source>
</evidence>
<proteinExistence type="predicted"/>
<dbReference type="Pfam" id="PF03009">
    <property type="entry name" value="GDPD"/>
    <property type="match status" value="1"/>
</dbReference>
<evidence type="ECO:0000313" key="3">
    <source>
        <dbReference type="EMBL" id="EHP46097.1"/>
    </source>
</evidence>
<dbReference type="PATRIC" id="fig|742817.3.peg.2636"/>
<keyword evidence="4" id="KW-1185">Reference proteome</keyword>
<dbReference type="PANTHER" id="PTHR46211:SF1">
    <property type="entry name" value="GLYCEROPHOSPHODIESTER PHOSPHODIESTERASE, CYTOPLASMIC"/>
    <property type="match status" value="1"/>
</dbReference>
<sequence length="258" mass="28668">MKILLSVCMIVAFQSVWAAKPQTKVIAHRGFWETENSAQNSIASLKKAGAIKCYGSEFDVQMTADGVLVVFHDAKVQGKVIEDTPYDSLKMIRLANGEAIPTLEEYLQAAKKIGKTRLILEIKPHATSQRETEVVGKVVAQVKTAGLLNKTDYISFSIHAAKEVIRLLPEAQVAYLEGDLSPEEVKAAGCTGLDYHYRVFQKNPDWVKKAHDLGLTVNVWTVDKEEVMKEMIGQGVDFITTNQPVLLQNLLRERGSVR</sequence>
<dbReference type="GO" id="GO:0008081">
    <property type="term" value="F:phosphoric diester hydrolase activity"/>
    <property type="evidence" value="ECO:0007669"/>
    <property type="project" value="InterPro"/>
</dbReference>
<feature type="chain" id="PRO_5003548755" description="GP-PDE domain-containing protein" evidence="1">
    <location>
        <begin position="19"/>
        <end position="258"/>
    </location>
</feature>
<dbReference type="HOGENOM" id="CLU_030006_3_5_10"/>
<protein>
    <recommendedName>
        <fullName evidence="2">GP-PDE domain-containing protein</fullName>
    </recommendedName>
</protein>
<name>H1DJM8_9BACT</name>
<dbReference type="eggNOG" id="COG0584">
    <property type="taxonomic scope" value="Bacteria"/>
</dbReference>
<evidence type="ECO:0000313" key="4">
    <source>
        <dbReference type="Proteomes" id="UP000004892"/>
    </source>
</evidence>
<dbReference type="Proteomes" id="UP000004892">
    <property type="component" value="Unassembled WGS sequence"/>
</dbReference>
<dbReference type="Gene3D" id="3.20.20.190">
    <property type="entry name" value="Phosphatidylinositol (PI) phosphodiesterase"/>
    <property type="match status" value="1"/>
</dbReference>
<keyword evidence="1" id="KW-0732">Signal</keyword>
<dbReference type="GO" id="GO:0006629">
    <property type="term" value="P:lipid metabolic process"/>
    <property type="evidence" value="ECO:0007669"/>
    <property type="project" value="InterPro"/>
</dbReference>
<dbReference type="PROSITE" id="PS51704">
    <property type="entry name" value="GP_PDE"/>
    <property type="match status" value="1"/>
</dbReference>
<dbReference type="EMBL" id="ADMC01000026">
    <property type="protein sequence ID" value="EHP46097.1"/>
    <property type="molecule type" value="Genomic_DNA"/>
</dbReference>
<gene>
    <name evidence="3" type="ORF">HMPREF9449_02464</name>
</gene>
<dbReference type="SUPFAM" id="SSF51695">
    <property type="entry name" value="PLC-like phosphodiesterases"/>
    <property type="match status" value="1"/>
</dbReference>
<comment type="caution">
    <text evidence="3">The sequence shown here is derived from an EMBL/GenBank/DDBJ whole genome shotgun (WGS) entry which is preliminary data.</text>
</comment>
<dbReference type="PANTHER" id="PTHR46211">
    <property type="entry name" value="GLYCEROPHOSPHORYL DIESTER PHOSPHODIESTERASE"/>
    <property type="match status" value="1"/>
</dbReference>
<dbReference type="InterPro" id="IPR030395">
    <property type="entry name" value="GP_PDE_dom"/>
</dbReference>
<dbReference type="STRING" id="742817.HMPREF9449_02464"/>